<dbReference type="EMBL" id="JBHSDP010000014">
    <property type="protein sequence ID" value="MFC4328866.1"/>
    <property type="molecule type" value="Genomic_DNA"/>
</dbReference>
<feature type="signal peptide" evidence="1">
    <location>
        <begin position="1"/>
        <end position="26"/>
    </location>
</feature>
<name>A0ABV8TE30_9ACTN</name>
<feature type="chain" id="PRO_5046477648" evidence="1">
    <location>
        <begin position="27"/>
        <end position="139"/>
    </location>
</feature>
<dbReference type="RefSeq" id="WP_381739203.1">
    <property type="nucleotide sequence ID" value="NZ_JBHSDP010000014.1"/>
</dbReference>
<evidence type="ECO:0000256" key="1">
    <source>
        <dbReference type="SAM" id="SignalP"/>
    </source>
</evidence>
<gene>
    <name evidence="2" type="ORF">ACFPC0_13740</name>
</gene>
<comment type="caution">
    <text evidence="2">The sequence shown here is derived from an EMBL/GenBank/DDBJ whole genome shotgun (WGS) entry which is preliminary data.</text>
</comment>
<accession>A0ABV8TE30</accession>
<protein>
    <submittedName>
        <fullName evidence="2">Uncharacterized protein</fullName>
    </submittedName>
</protein>
<reference evidence="3" key="1">
    <citation type="journal article" date="2019" name="Int. J. Syst. Evol. Microbiol.">
        <title>The Global Catalogue of Microorganisms (GCM) 10K type strain sequencing project: providing services to taxonomists for standard genome sequencing and annotation.</title>
        <authorList>
            <consortium name="The Broad Institute Genomics Platform"/>
            <consortium name="The Broad Institute Genome Sequencing Center for Infectious Disease"/>
            <person name="Wu L."/>
            <person name="Ma J."/>
        </authorList>
    </citation>
    <scope>NUCLEOTIDE SEQUENCE [LARGE SCALE GENOMIC DNA]</scope>
    <source>
        <strain evidence="3">PCU 347</strain>
    </source>
</reference>
<evidence type="ECO:0000313" key="3">
    <source>
        <dbReference type="Proteomes" id="UP001595824"/>
    </source>
</evidence>
<sequence length="139" mass="14918">MKLRKSAVVAAGVIALAAPAALPAHAVPAVPAAPATCLLTAFGHAMPYVCGSRTLSPDWDHDGQRDEVFAVSPPNNYIYRISAGSNGPVRVGNGRAATMRNWEIRPSTQRRVYAVTATNHVYYSYLGTGGWSDWYPYAP</sequence>
<evidence type="ECO:0000313" key="2">
    <source>
        <dbReference type="EMBL" id="MFC4328866.1"/>
    </source>
</evidence>
<organism evidence="2 3">
    <name type="scientific">Streptomyces andamanensis</name>
    <dbReference type="NCBI Taxonomy" id="1565035"/>
    <lineage>
        <taxon>Bacteria</taxon>
        <taxon>Bacillati</taxon>
        <taxon>Actinomycetota</taxon>
        <taxon>Actinomycetes</taxon>
        <taxon>Kitasatosporales</taxon>
        <taxon>Streptomycetaceae</taxon>
        <taxon>Streptomyces</taxon>
    </lineage>
</organism>
<keyword evidence="3" id="KW-1185">Reference proteome</keyword>
<keyword evidence="1" id="KW-0732">Signal</keyword>
<dbReference type="Proteomes" id="UP001595824">
    <property type="component" value="Unassembled WGS sequence"/>
</dbReference>
<proteinExistence type="predicted"/>